<keyword evidence="4" id="KW-1185">Reference proteome</keyword>
<keyword evidence="2" id="KW-1133">Transmembrane helix</keyword>
<evidence type="ECO:0008006" key="5">
    <source>
        <dbReference type="Google" id="ProtNLM"/>
    </source>
</evidence>
<accession>A0ABT0B4B0</accession>
<evidence type="ECO:0000256" key="2">
    <source>
        <dbReference type="SAM" id="Phobius"/>
    </source>
</evidence>
<protein>
    <recommendedName>
        <fullName evidence="5">Flagellar hook-length control protein FliK</fullName>
    </recommendedName>
</protein>
<feature type="region of interest" description="Disordered" evidence="1">
    <location>
        <begin position="62"/>
        <end position="84"/>
    </location>
</feature>
<keyword evidence="2" id="KW-0812">Transmembrane</keyword>
<organism evidence="3 4">
    <name type="scientific">Novosphingobium album</name>
    <name type="common">ex Hu et al. 2023</name>
    <dbReference type="NCBI Taxonomy" id="2930093"/>
    <lineage>
        <taxon>Bacteria</taxon>
        <taxon>Pseudomonadati</taxon>
        <taxon>Pseudomonadota</taxon>
        <taxon>Alphaproteobacteria</taxon>
        <taxon>Sphingomonadales</taxon>
        <taxon>Sphingomonadaceae</taxon>
        <taxon>Novosphingobium</taxon>
    </lineage>
</organism>
<keyword evidence="2" id="KW-0472">Membrane</keyword>
<feature type="compositionally biased region" description="Basic and acidic residues" evidence="1">
    <location>
        <begin position="381"/>
        <end position="395"/>
    </location>
</feature>
<reference evidence="3" key="1">
    <citation type="submission" date="2022-03" db="EMBL/GenBank/DDBJ databases">
        <title>Identification of a novel bacterium isolated from mangrove sediments.</title>
        <authorList>
            <person name="Pan X."/>
        </authorList>
    </citation>
    <scope>NUCLEOTIDE SEQUENCE</scope>
    <source>
        <strain evidence="3">B2580</strain>
    </source>
</reference>
<feature type="region of interest" description="Disordered" evidence="1">
    <location>
        <begin position="379"/>
        <end position="401"/>
    </location>
</feature>
<dbReference type="EMBL" id="JALHLE010000021">
    <property type="protein sequence ID" value="MCJ2179654.1"/>
    <property type="molecule type" value="Genomic_DNA"/>
</dbReference>
<feature type="region of interest" description="Disordered" evidence="1">
    <location>
        <begin position="254"/>
        <end position="274"/>
    </location>
</feature>
<evidence type="ECO:0000256" key="1">
    <source>
        <dbReference type="SAM" id="MobiDB-lite"/>
    </source>
</evidence>
<feature type="compositionally biased region" description="Polar residues" evidence="1">
    <location>
        <begin position="262"/>
        <end position="274"/>
    </location>
</feature>
<gene>
    <name evidence="3" type="ORF">MTR64_13860</name>
</gene>
<name>A0ABT0B4B0_9SPHN</name>
<evidence type="ECO:0000313" key="3">
    <source>
        <dbReference type="EMBL" id="MCJ2179654.1"/>
    </source>
</evidence>
<comment type="caution">
    <text evidence="3">The sequence shown here is derived from an EMBL/GenBank/DDBJ whole genome shotgun (WGS) entry which is preliminary data.</text>
</comment>
<feature type="transmembrane region" description="Helical" evidence="2">
    <location>
        <begin position="20"/>
        <end position="42"/>
    </location>
</feature>
<proteinExistence type="predicted"/>
<evidence type="ECO:0000313" key="4">
    <source>
        <dbReference type="Proteomes" id="UP001162880"/>
    </source>
</evidence>
<dbReference type="RefSeq" id="WP_243994677.1">
    <property type="nucleotide sequence ID" value="NZ_JALHLE010000021.1"/>
</dbReference>
<feature type="region of interest" description="Disordered" evidence="1">
    <location>
        <begin position="97"/>
        <end position="128"/>
    </location>
</feature>
<dbReference type="Proteomes" id="UP001162880">
    <property type="component" value="Unassembled WGS sequence"/>
</dbReference>
<sequence length="514" mass="53057">MPFVLKGKLVGRQGANLQPAIAAVTVVAVAGMVLAISPSSALRTKVQDSSPRDVGVHAAARTVAKSPSNGGLPNPPASKHGLAHPASTFVAPVPAAAVQDARTPQEVQSAQRISPVRQRQESSPSGPAQLELTVVPAAPPELKDSVPTPALTSSALAVSTPDAAPETGLGGEVPPTGNTSAAAATIERPSLSEQAVTAVMPAPLPVDVVTAAQRPLVASVRMPNGQVPAVSADALQWIISGTVEDDDRIFNRQPSDARLADNDTSLTGDTDSNPAASLQAVRARVEEGIAKRTERDAKVGAGPDTTHDPVALAENLAMDKRGEPLGGMVEAARTAPTPGYDNANLDPSEELVRERPATVAPREQALSQLVVISQDALARSAHQDGKTRSERRTTDASDEVLQADDPVDVAPVAASYKQTSAGVEVTLPLRVHGARAGSVTLLIAGATAGHADVVHKEFRISLASVLDALRPDMDPVTYARLRSSPNADELVTLNDLRAVGLTVGFDKNGNLTLG</sequence>